<sequence length="125" mass="14825">MKTLNLRGNKIYEICNLENCQQLWNLDISNNQIKSLDGLARYIALGTLNLANNDLSWHELGKIRNMHILNLYLHGNSYLEKDPYYCILDMTLMYEREIFTDRLHVIDCLPNVWMLDGRIITCKYR</sequence>
<dbReference type="PANTHER" id="PTHR46759">
    <property type="entry name" value="LEUCINE-RICH REPEAT-CONTAINING PROTEIN 72"/>
    <property type="match status" value="1"/>
</dbReference>
<gene>
    <name evidence="1" type="ORF">KUTeg_017111</name>
</gene>
<evidence type="ECO:0000313" key="1">
    <source>
        <dbReference type="EMBL" id="KAJ8306566.1"/>
    </source>
</evidence>
<dbReference type="InterPro" id="IPR001611">
    <property type="entry name" value="Leu-rich_rpt"/>
</dbReference>
<dbReference type="EMBL" id="JARBDR010000813">
    <property type="protein sequence ID" value="KAJ8306566.1"/>
    <property type="molecule type" value="Genomic_DNA"/>
</dbReference>
<dbReference type="PANTHER" id="PTHR46759:SF2">
    <property type="match status" value="1"/>
</dbReference>
<proteinExistence type="predicted"/>
<dbReference type="InterPro" id="IPR032675">
    <property type="entry name" value="LRR_dom_sf"/>
</dbReference>
<organism evidence="1 2">
    <name type="scientific">Tegillarca granosa</name>
    <name type="common">Malaysian cockle</name>
    <name type="synonym">Anadara granosa</name>
    <dbReference type="NCBI Taxonomy" id="220873"/>
    <lineage>
        <taxon>Eukaryota</taxon>
        <taxon>Metazoa</taxon>
        <taxon>Spiralia</taxon>
        <taxon>Lophotrochozoa</taxon>
        <taxon>Mollusca</taxon>
        <taxon>Bivalvia</taxon>
        <taxon>Autobranchia</taxon>
        <taxon>Pteriomorphia</taxon>
        <taxon>Arcoida</taxon>
        <taxon>Arcoidea</taxon>
        <taxon>Arcidae</taxon>
        <taxon>Tegillarca</taxon>
    </lineage>
</organism>
<reference evidence="1 2" key="1">
    <citation type="submission" date="2022-12" db="EMBL/GenBank/DDBJ databases">
        <title>Chromosome-level genome of Tegillarca granosa.</title>
        <authorList>
            <person name="Kim J."/>
        </authorList>
    </citation>
    <scope>NUCLEOTIDE SEQUENCE [LARGE SCALE GENOMIC DNA]</scope>
    <source>
        <strain evidence="1">Teg-2019</strain>
        <tissue evidence="1">Adductor muscle</tissue>
    </source>
</reference>
<protein>
    <submittedName>
        <fullName evidence="1">Uncharacterized protein</fullName>
    </submittedName>
</protein>
<dbReference type="Proteomes" id="UP001217089">
    <property type="component" value="Unassembled WGS sequence"/>
</dbReference>
<dbReference type="PROSITE" id="PS51450">
    <property type="entry name" value="LRR"/>
    <property type="match status" value="2"/>
</dbReference>
<dbReference type="Gene3D" id="3.80.10.10">
    <property type="entry name" value="Ribonuclease Inhibitor"/>
    <property type="match status" value="1"/>
</dbReference>
<keyword evidence="2" id="KW-1185">Reference proteome</keyword>
<comment type="caution">
    <text evidence="1">The sequence shown here is derived from an EMBL/GenBank/DDBJ whole genome shotgun (WGS) entry which is preliminary data.</text>
</comment>
<dbReference type="SUPFAM" id="SSF52058">
    <property type="entry name" value="L domain-like"/>
    <property type="match status" value="1"/>
</dbReference>
<dbReference type="InterPro" id="IPR042655">
    <property type="entry name" value="LRC72"/>
</dbReference>
<accession>A0ABQ9ERL4</accession>
<name>A0ABQ9ERL4_TEGGR</name>
<evidence type="ECO:0000313" key="2">
    <source>
        <dbReference type="Proteomes" id="UP001217089"/>
    </source>
</evidence>